<accession>A0A0V0GEX3</accession>
<evidence type="ECO:0000313" key="2">
    <source>
        <dbReference type="EMBL" id="JAP06748.1"/>
    </source>
</evidence>
<proteinExistence type="predicted"/>
<feature type="non-terminal residue" evidence="2">
    <location>
        <position position="1"/>
    </location>
</feature>
<feature type="region of interest" description="Disordered" evidence="1">
    <location>
        <begin position="37"/>
        <end position="78"/>
    </location>
</feature>
<sequence length="78" mass="9404">KDQYIKSDKYNNRREAKQEALQMQHLRINLKIQNPGKNKMKVCTNNSTYPSYSHKIRKLNKKPKFGRLKQRQPEPMMD</sequence>
<dbReference type="EMBL" id="GEDG01040368">
    <property type="protein sequence ID" value="JAP06748.1"/>
    <property type="molecule type" value="Transcribed_RNA"/>
</dbReference>
<protein>
    <submittedName>
        <fullName evidence="2">Putative ovule protein</fullName>
    </submittedName>
</protein>
<reference evidence="2" key="1">
    <citation type="submission" date="2015-12" db="EMBL/GenBank/DDBJ databases">
        <title>Gene expression during late stages of embryo sac development: a critical building block for successful pollen-pistil interactions.</title>
        <authorList>
            <person name="Liu Y."/>
            <person name="Joly V."/>
            <person name="Sabar M."/>
            <person name="Matton D.P."/>
        </authorList>
    </citation>
    <scope>NUCLEOTIDE SEQUENCE</scope>
</reference>
<dbReference type="AlphaFoldDB" id="A0A0V0GEX3"/>
<evidence type="ECO:0000256" key="1">
    <source>
        <dbReference type="SAM" id="MobiDB-lite"/>
    </source>
</evidence>
<name>A0A0V0GEX3_SOLCH</name>
<organism evidence="2">
    <name type="scientific">Solanum chacoense</name>
    <name type="common">Chaco potato</name>
    <dbReference type="NCBI Taxonomy" id="4108"/>
    <lineage>
        <taxon>Eukaryota</taxon>
        <taxon>Viridiplantae</taxon>
        <taxon>Streptophyta</taxon>
        <taxon>Embryophyta</taxon>
        <taxon>Tracheophyta</taxon>
        <taxon>Spermatophyta</taxon>
        <taxon>Magnoliopsida</taxon>
        <taxon>eudicotyledons</taxon>
        <taxon>Gunneridae</taxon>
        <taxon>Pentapetalae</taxon>
        <taxon>asterids</taxon>
        <taxon>lamiids</taxon>
        <taxon>Solanales</taxon>
        <taxon>Solanaceae</taxon>
        <taxon>Solanoideae</taxon>
        <taxon>Solaneae</taxon>
        <taxon>Solanum</taxon>
    </lineage>
</organism>
<feature type="compositionally biased region" description="Basic residues" evidence="1">
    <location>
        <begin position="54"/>
        <end position="70"/>
    </location>
</feature>